<dbReference type="PANTHER" id="PTHR33070:SF120">
    <property type="entry name" value="EXPRESSED PROTEIN"/>
    <property type="match status" value="1"/>
</dbReference>
<protein>
    <submittedName>
        <fullName evidence="1">Selection and upkeep of intraepithelial T-cells protein 6</fullName>
    </submittedName>
</protein>
<name>A0A6A3AWC9_HIBSY</name>
<reference evidence="1" key="1">
    <citation type="submission" date="2019-09" db="EMBL/GenBank/DDBJ databases">
        <title>Draft genome information of white flower Hibiscus syriacus.</title>
        <authorList>
            <person name="Kim Y.-M."/>
        </authorList>
    </citation>
    <scope>NUCLEOTIDE SEQUENCE [LARGE SCALE GENOMIC DNA]</scope>
    <source>
        <strain evidence="1">YM2019G1</strain>
    </source>
</reference>
<dbReference type="PANTHER" id="PTHR33070">
    <property type="entry name" value="OS06G0725500 PROTEIN"/>
    <property type="match status" value="1"/>
</dbReference>
<dbReference type="GO" id="GO:0048367">
    <property type="term" value="P:shoot system development"/>
    <property type="evidence" value="ECO:0007669"/>
    <property type="project" value="InterPro"/>
</dbReference>
<evidence type="ECO:0000313" key="2">
    <source>
        <dbReference type="Proteomes" id="UP000436088"/>
    </source>
</evidence>
<evidence type="ECO:0000313" key="1">
    <source>
        <dbReference type="EMBL" id="KAE8707192.1"/>
    </source>
</evidence>
<dbReference type="Proteomes" id="UP000436088">
    <property type="component" value="Unassembled WGS sequence"/>
</dbReference>
<accession>A0A6A3AWC9</accession>
<gene>
    <name evidence="1" type="ORF">F3Y22_tig00110387pilonHSYRG01052</name>
</gene>
<dbReference type="AlphaFoldDB" id="A0A6A3AWC9"/>
<dbReference type="InterPro" id="IPR004320">
    <property type="entry name" value="BPS1_pln"/>
</dbReference>
<dbReference type="Pfam" id="PF03087">
    <property type="entry name" value="BPS1"/>
    <property type="match status" value="2"/>
</dbReference>
<organism evidence="1 2">
    <name type="scientific">Hibiscus syriacus</name>
    <name type="common">Rose of Sharon</name>
    <dbReference type="NCBI Taxonomy" id="106335"/>
    <lineage>
        <taxon>Eukaryota</taxon>
        <taxon>Viridiplantae</taxon>
        <taxon>Streptophyta</taxon>
        <taxon>Embryophyta</taxon>
        <taxon>Tracheophyta</taxon>
        <taxon>Spermatophyta</taxon>
        <taxon>Magnoliopsida</taxon>
        <taxon>eudicotyledons</taxon>
        <taxon>Gunneridae</taxon>
        <taxon>Pentapetalae</taxon>
        <taxon>rosids</taxon>
        <taxon>malvids</taxon>
        <taxon>Malvales</taxon>
        <taxon>Malvaceae</taxon>
        <taxon>Malvoideae</taxon>
        <taxon>Hibiscus</taxon>
    </lineage>
</organism>
<dbReference type="GO" id="GO:0048364">
    <property type="term" value="P:root development"/>
    <property type="evidence" value="ECO:0007669"/>
    <property type="project" value="InterPro"/>
</dbReference>
<dbReference type="EMBL" id="VEPZ02000966">
    <property type="protein sequence ID" value="KAE8707192.1"/>
    <property type="molecule type" value="Genomic_DNA"/>
</dbReference>
<comment type="caution">
    <text evidence="1">The sequence shown here is derived from an EMBL/GenBank/DDBJ whole genome shotgun (WGS) entry which is preliminary data.</text>
</comment>
<proteinExistence type="predicted"/>
<sequence>MASSSVVHSVNVPVRSISLPSRLQLNSIETEVNELKTFGVSLCSQKTQGGGVTICADFTRLAKLYNNIVEVIQSPHTHRTLRHQQNVKPVEEALDNSVRLLDACGTVRDLIMMMKEQVQDLQSALRRRGRDSSIGNNIHAYISFRKKLKKNIAKSLGLLKRLECYNNNVAFPIFDVDCHLSRVVKSHKQSNAVAISMFRFTLYMLHGRVPKKDVKIDARVELRRLETLPATIEGLEEGLDCLFRSLIKIRVSLLNILTP</sequence>
<keyword evidence="2" id="KW-1185">Reference proteome</keyword>